<dbReference type="Gene3D" id="4.10.1110.10">
    <property type="entry name" value="AN1-like Zinc finger"/>
    <property type="match status" value="1"/>
</dbReference>
<dbReference type="Proteomes" id="UP000037510">
    <property type="component" value="Unassembled WGS sequence"/>
</dbReference>
<evidence type="ECO:0000259" key="1">
    <source>
        <dbReference type="Pfam" id="PF25327"/>
    </source>
</evidence>
<proteinExistence type="predicted"/>
<feature type="domain" description="ZFAND1-like ubiquitin-like" evidence="1">
    <location>
        <begin position="200"/>
        <end position="273"/>
    </location>
</feature>
<evidence type="ECO:0000313" key="3">
    <source>
        <dbReference type="Proteomes" id="UP000037510"/>
    </source>
</evidence>
<accession>A0A0L7LKG0</accession>
<dbReference type="AlphaFoldDB" id="A0A0L7LKG0"/>
<dbReference type="PANTHER" id="PTHR14677:SF20">
    <property type="entry name" value="ZINC FINGER AN1-TYPE CONTAINING 2A-RELATED"/>
    <property type="match status" value="1"/>
</dbReference>
<dbReference type="Pfam" id="PF25327">
    <property type="entry name" value="UBL_ZFAND1"/>
    <property type="match status" value="1"/>
</dbReference>
<dbReference type="EMBL" id="JTDY01000855">
    <property type="protein sequence ID" value="KOB75661.1"/>
    <property type="molecule type" value="Genomic_DNA"/>
</dbReference>
<dbReference type="SUPFAM" id="SSF118310">
    <property type="entry name" value="AN1-like Zinc finger"/>
    <property type="match status" value="1"/>
</dbReference>
<keyword evidence="3" id="KW-1185">Reference proteome</keyword>
<sequence length="291" mass="33312">MEFPDLGKNCEFEGCYQIDFLPLQCRCTKVFCREHFNAHCQSGECPLAPKPKDINFKNDDEIFKCSQNGCKMGSLHKLACLKCSRHYCIAHRFHLSCPEDREETLAAKMEEYEAPRLLHLEANKLSQEKMKTAAKIQLMRIKQKAIGDKTQPASKRIYFAVKKPENLEAKPVKILTKEDELLKIESITIDPDLKDTAAIYINADWTLGRALDGICDLCKIRNVNNTPGSTKVKLFRYFDGYCISPIKNDVVMQEFIDNQVLQQGDKLTVEYVDTEMLKGLDENAQLFLESL</sequence>
<name>A0A0L7LKG0_OPEBR</name>
<dbReference type="InterPro" id="IPR057358">
    <property type="entry name" value="UBL_ZFAND1-like"/>
</dbReference>
<dbReference type="PANTHER" id="PTHR14677">
    <property type="entry name" value="ARSENITE INDUCUBLE RNA ASSOCIATED PROTEIN AIP-1-RELATED"/>
    <property type="match status" value="1"/>
</dbReference>
<comment type="caution">
    <text evidence="2">The sequence shown here is derived from an EMBL/GenBank/DDBJ whole genome shotgun (WGS) entry which is preliminary data.</text>
</comment>
<dbReference type="InterPro" id="IPR035896">
    <property type="entry name" value="AN1-like_Znf"/>
</dbReference>
<dbReference type="STRING" id="104452.A0A0L7LKG0"/>
<protein>
    <submittedName>
        <fullName evidence="2">AN1-type zinc finger protein 1</fullName>
    </submittedName>
</protein>
<reference evidence="2 3" key="1">
    <citation type="journal article" date="2015" name="Genome Biol. Evol.">
        <title>The genome of winter moth (Operophtera brumata) provides a genomic perspective on sexual dimorphism and phenology.</title>
        <authorList>
            <person name="Derks M.F."/>
            <person name="Smit S."/>
            <person name="Salis L."/>
            <person name="Schijlen E."/>
            <person name="Bossers A."/>
            <person name="Mateman C."/>
            <person name="Pijl A.S."/>
            <person name="de Ridder D."/>
            <person name="Groenen M.A."/>
            <person name="Visser M.E."/>
            <person name="Megens H.J."/>
        </authorList>
    </citation>
    <scope>NUCLEOTIDE SEQUENCE [LARGE SCALE GENOMIC DNA]</scope>
    <source>
        <strain evidence="2">WM2013NL</strain>
        <tissue evidence="2">Head and thorax</tissue>
    </source>
</reference>
<gene>
    <name evidence="2" type="ORF">OBRU01_07162</name>
</gene>
<evidence type="ECO:0000313" key="2">
    <source>
        <dbReference type="EMBL" id="KOB75661.1"/>
    </source>
</evidence>
<dbReference type="GO" id="GO:0005737">
    <property type="term" value="C:cytoplasm"/>
    <property type="evidence" value="ECO:0007669"/>
    <property type="project" value="TreeGrafter"/>
</dbReference>
<organism evidence="2 3">
    <name type="scientific">Operophtera brumata</name>
    <name type="common">Winter moth</name>
    <name type="synonym">Phalaena brumata</name>
    <dbReference type="NCBI Taxonomy" id="104452"/>
    <lineage>
        <taxon>Eukaryota</taxon>
        <taxon>Metazoa</taxon>
        <taxon>Ecdysozoa</taxon>
        <taxon>Arthropoda</taxon>
        <taxon>Hexapoda</taxon>
        <taxon>Insecta</taxon>
        <taxon>Pterygota</taxon>
        <taxon>Neoptera</taxon>
        <taxon>Endopterygota</taxon>
        <taxon>Lepidoptera</taxon>
        <taxon>Glossata</taxon>
        <taxon>Ditrysia</taxon>
        <taxon>Geometroidea</taxon>
        <taxon>Geometridae</taxon>
        <taxon>Larentiinae</taxon>
        <taxon>Operophtera</taxon>
    </lineage>
</organism>